<dbReference type="EMBL" id="WQLA01000003">
    <property type="protein sequence ID" value="MVN91205.1"/>
    <property type="molecule type" value="Genomic_DNA"/>
</dbReference>
<proteinExistence type="predicted"/>
<evidence type="ECO:0000259" key="1">
    <source>
        <dbReference type="Pfam" id="PF01370"/>
    </source>
</evidence>
<dbReference type="CDD" id="cd08946">
    <property type="entry name" value="SDR_e"/>
    <property type="match status" value="1"/>
</dbReference>
<name>A0A6I4I7L1_9SPHI</name>
<feature type="domain" description="NAD-dependent epimerase/dehydratase" evidence="1">
    <location>
        <begin position="4"/>
        <end position="213"/>
    </location>
</feature>
<dbReference type="SUPFAM" id="SSF51735">
    <property type="entry name" value="NAD(P)-binding Rossmann-fold domains"/>
    <property type="match status" value="1"/>
</dbReference>
<dbReference type="Gene3D" id="3.40.50.720">
    <property type="entry name" value="NAD(P)-binding Rossmann-like Domain"/>
    <property type="match status" value="1"/>
</dbReference>
<keyword evidence="3" id="KW-1185">Reference proteome</keyword>
<reference evidence="2 3" key="1">
    <citation type="submission" date="2019-12" db="EMBL/GenBank/DDBJ databases">
        <title>Mucilaginibacter sp. HME9299 genome sequencing and assembly.</title>
        <authorList>
            <person name="Kang H."/>
            <person name="Kim H."/>
            <person name="Joh K."/>
        </authorList>
    </citation>
    <scope>NUCLEOTIDE SEQUENCE [LARGE SCALE GENOMIC DNA]</scope>
    <source>
        <strain evidence="2 3">HME9299</strain>
    </source>
</reference>
<organism evidence="2 3">
    <name type="scientific">Mucilaginibacter aquatilis</name>
    <dbReference type="NCBI Taxonomy" id="1517760"/>
    <lineage>
        <taxon>Bacteria</taxon>
        <taxon>Pseudomonadati</taxon>
        <taxon>Bacteroidota</taxon>
        <taxon>Sphingobacteriia</taxon>
        <taxon>Sphingobacteriales</taxon>
        <taxon>Sphingobacteriaceae</taxon>
        <taxon>Mucilaginibacter</taxon>
    </lineage>
</organism>
<evidence type="ECO:0000313" key="2">
    <source>
        <dbReference type="EMBL" id="MVN91205.1"/>
    </source>
</evidence>
<dbReference type="InterPro" id="IPR001509">
    <property type="entry name" value="Epimerase_deHydtase"/>
</dbReference>
<accession>A0A6I4I7L1</accession>
<dbReference type="AlphaFoldDB" id="A0A6I4I7L1"/>
<dbReference type="InterPro" id="IPR050177">
    <property type="entry name" value="Lipid_A_modif_metabolic_enz"/>
</dbReference>
<dbReference type="InterPro" id="IPR036291">
    <property type="entry name" value="NAD(P)-bd_dom_sf"/>
</dbReference>
<protein>
    <submittedName>
        <fullName evidence="2">NAD-dependent epimerase/dehydratase family protein</fullName>
    </submittedName>
</protein>
<comment type="caution">
    <text evidence="2">The sequence shown here is derived from an EMBL/GenBank/DDBJ whole genome shotgun (WGS) entry which is preliminary data.</text>
</comment>
<dbReference type="PANTHER" id="PTHR43245">
    <property type="entry name" value="BIFUNCTIONAL POLYMYXIN RESISTANCE PROTEIN ARNA"/>
    <property type="match status" value="1"/>
</dbReference>
<dbReference type="RefSeq" id="WP_157541325.1">
    <property type="nucleotide sequence ID" value="NZ_WQLA01000003.1"/>
</dbReference>
<dbReference type="Pfam" id="PF01370">
    <property type="entry name" value="Epimerase"/>
    <property type="match status" value="1"/>
</dbReference>
<dbReference type="OrthoDB" id="329806at2"/>
<sequence>MNYFIFGGAGFIGTHLANYIELLHQADSKVFKYDIQKKVSDDYITLDVRNPIVINADDKSNSIIYNLAAVHTTPGHPDNEYFETNILGAENVCDFARKNNINTIVFTSSIAPYGASETLKEESTIPMPNTPYGISKLTAEYIHKVWQAEDAGNRKLIIVRPGVVFGNGEGGNYTRLYQSLKKGFFFYPGRKDTIKASVYVKDVVRILFDASMQQQPGVVTYNLSIYPAPTIQEICETIASVTDLKAPKLLVPSALLKTAASTIYFAGRLAGKKINGIHPDRVKKLTVSTNISGKRLSQSPYALKFSLKDAIEDWFNDCNRKELS</sequence>
<gene>
    <name evidence="2" type="ORF">GO816_08730</name>
</gene>
<evidence type="ECO:0000313" key="3">
    <source>
        <dbReference type="Proteomes" id="UP000434850"/>
    </source>
</evidence>
<dbReference type="Proteomes" id="UP000434850">
    <property type="component" value="Unassembled WGS sequence"/>
</dbReference>